<dbReference type="SUPFAM" id="SSF51905">
    <property type="entry name" value="FAD/NAD(P)-binding domain"/>
    <property type="match status" value="1"/>
</dbReference>
<reference evidence="4" key="1">
    <citation type="submission" date="2021-01" db="EMBL/GenBank/DDBJ databases">
        <title>Modified the classification status of verrucomicrobia.</title>
        <authorList>
            <person name="Feng X."/>
        </authorList>
    </citation>
    <scope>NUCLEOTIDE SEQUENCE</scope>
    <source>
        <strain evidence="4">KCTC 22201</strain>
    </source>
</reference>
<dbReference type="Proteomes" id="UP000658278">
    <property type="component" value="Unassembled WGS sequence"/>
</dbReference>
<dbReference type="PRINTS" id="PR00420">
    <property type="entry name" value="RNGMNOXGNASE"/>
</dbReference>
<sequence>MKKEVVIAGGGLAGLSLAIGLRRRGVPVVVHEAGRYPRHRVCGEFISGVGDDTLEALGIAGDLDDAIRHRAMRWFREGREILTGELPEPARGISRWLLDLRLKERLIKEGGRVVEASRLARDADEGVVWAAGRLPRRSPWVGLKCHLKEFAMEDGLEMHLGKHGYLGLTPIEDGRVNVCGLFKVDRSLQGKGSDLLLAYLEHGGHEDLADRIRAADRDESSFSGVAGFELGWQDGGEDLCAVGDASGMIPPFTGNGMSMAFESAEIALDPLEQWALGERDWRQVIVAINRASRRRFRRRVGSAMKLHQFLLHARGQDLIEAISTRGLLPIRPLISLVR</sequence>
<dbReference type="RefSeq" id="WP_234044379.1">
    <property type="nucleotide sequence ID" value="NZ_JAENII010000001.1"/>
</dbReference>
<dbReference type="PANTHER" id="PTHR42685">
    <property type="entry name" value="GERANYLGERANYL DIPHOSPHATE REDUCTASE"/>
    <property type="match status" value="1"/>
</dbReference>
<dbReference type="GO" id="GO:0016491">
    <property type="term" value="F:oxidoreductase activity"/>
    <property type="evidence" value="ECO:0007669"/>
    <property type="project" value="UniProtKB-KW"/>
</dbReference>
<accession>A0A934VA02</accession>
<evidence type="ECO:0000256" key="2">
    <source>
        <dbReference type="ARBA" id="ARBA00023002"/>
    </source>
</evidence>
<dbReference type="AlphaFoldDB" id="A0A934VA02"/>
<organism evidence="4 5">
    <name type="scientific">Haloferula rosea</name>
    <dbReference type="NCBI Taxonomy" id="490093"/>
    <lineage>
        <taxon>Bacteria</taxon>
        <taxon>Pseudomonadati</taxon>
        <taxon>Verrucomicrobiota</taxon>
        <taxon>Verrucomicrobiia</taxon>
        <taxon>Verrucomicrobiales</taxon>
        <taxon>Verrucomicrobiaceae</taxon>
        <taxon>Haloferula</taxon>
    </lineage>
</organism>
<proteinExistence type="predicted"/>
<comment type="caution">
    <text evidence="4">The sequence shown here is derived from an EMBL/GenBank/DDBJ whole genome shotgun (WGS) entry which is preliminary data.</text>
</comment>
<keyword evidence="5" id="KW-1185">Reference proteome</keyword>
<dbReference type="InterPro" id="IPR050407">
    <property type="entry name" value="Geranylgeranyl_reductase"/>
</dbReference>
<evidence type="ECO:0000313" key="4">
    <source>
        <dbReference type="EMBL" id="MBK1825783.1"/>
    </source>
</evidence>
<dbReference type="EMBL" id="JAENII010000001">
    <property type="protein sequence ID" value="MBK1825783.1"/>
    <property type="molecule type" value="Genomic_DNA"/>
</dbReference>
<evidence type="ECO:0000259" key="3">
    <source>
        <dbReference type="Pfam" id="PF00890"/>
    </source>
</evidence>
<dbReference type="PANTHER" id="PTHR42685:SF22">
    <property type="entry name" value="CONDITIONED MEDIUM FACTOR RECEPTOR 1"/>
    <property type="match status" value="1"/>
</dbReference>
<keyword evidence="2" id="KW-0560">Oxidoreductase</keyword>
<dbReference type="Gene3D" id="3.50.50.60">
    <property type="entry name" value="FAD/NAD(P)-binding domain"/>
    <property type="match status" value="2"/>
</dbReference>
<keyword evidence="1" id="KW-0285">Flavoprotein</keyword>
<evidence type="ECO:0000313" key="5">
    <source>
        <dbReference type="Proteomes" id="UP000658278"/>
    </source>
</evidence>
<feature type="domain" description="FAD-dependent oxidoreductase 2 FAD-binding" evidence="3">
    <location>
        <begin position="5"/>
        <end position="35"/>
    </location>
</feature>
<dbReference type="Pfam" id="PF00890">
    <property type="entry name" value="FAD_binding_2"/>
    <property type="match status" value="1"/>
</dbReference>
<dbReference type="InterPro" id="IPR003953">
    <property type="entry name" value="FAD-dep_OxRdtase_2_FAD-bd"/>
</dbReference>
<evidence type="ECO:0000256" key="1">
    <source>
        <dbReference type="ARBA" id="ARBA00022630"/>
    </source>
</evidence>
<protein>
    <submittedName>
        <fullName evidence="4">FAD-binding protein</fullName>
    </submittedName>
</protein>
<dbReference type="InterPro" id="IPR036188">
    <property type="entry name" value="FAD/NAD-bd_sf"/>
</dbReference>
<gene>
    <name evidence="4" type="ORF">JIN81_02025</name>
</gene>
<name>A0A934VA02_9BACT</name>